<evidence type="ECO:0000256" key="2">
    <source>
        <dbReference type="ARBA" id="ARBA00022475"/>
    </source>
</evidence>
<feature type="transmembrane region" description="Helical" evidence="6">
    <location>
        <begin position="276"/>
        <end position="295"/>
    </location>
</feature>
<keyword evidence="4 6" id="KW-1133">Transmembrane helix</keyword>
<evidence type="ECO:0000256" key="5">
    <source>
        <dbReference type="ARBA" id="ARBA00023136"/>
    </source>
</evidence>
<protein>
    <recommendedName>
        <fullName evidence="9">Decaprenyl-phosphate phosphoribosyltransferase</fullName>
    </recommendedName>
</protein>
<evidence type="ECO:0000256" key="1">
    <source>
        <dbReference type="ARBA" id="ARBA00004141"/>
    </source>
</evidence>
<dbReference type="GO" id="GO:0016020">
    <property type="term" value="C:membrane"/>
    <property type="evidence" value="ECO:0007669"/>
    <property type="project" value="UniProtKB-SubCell"/>
</dbReference>
<dbReference type="PANTHER" id="PTHR42723:SF1">
    <property type="entry name" value="CHLOROPHYLL SYNTHASE, CHLOROPLASTIC"/>
    <property type="match status" value="1"/>
</dbReference>
<feature type="transmembrane region" description="Helical" evidence="6">
    <location>
        <begin position="42"/>
        <end position="66"/>
    </location>
</feature>
<evidence type="ECO:0000256" key="4">
    <source>
        <dbReference type="ARBA" id="ARBA00022989"/>
    </source>
</evidence>
<dbReference type="Proteomes" id="UP000287447">
    <property type="component" value="Unassembled WGS sequence"/>
</dbReference>
<dbReference type="GO" id="GO:0016765">
    <property type="term" value="F:transferase activity, transferring alkyl or aryl (other than methyl) groups"/>
    <property type="evidence" value="ECO:0007669"/>
    <property type="project" value="InterPro"/>
</dbReference>
<evidence type="ECO:0000313" key="8">
    <source>
        <dbReference type="Proteomes" id="UP000287447"/>
    </source>
</evidence>
<dbReference type="Gene3D" id="1.10.357.140">
    <property type="entry name" value="UbiA prenyltransferase"/>
    <property type="match status" value="1"/>
</dbReference>
<dbReference type="AlphaFoldDB" id="A0A437QWY8"/>
<feature type="transmembrane region" description="Helical" evidence="6">
    <location>
        <begin position="156"/>
        <end position="184"/>
    </location>
</feature>
<gene>
    <name evidence="7" type="ORF">EOI86_06880</name>
</gene>
<comment type="caution">
    <text evidence="7">The sequence shown here is derived from an EMBL/GenBank/DDBJ whole genome shotgun (WGS) entry which is preliminary data.</text>
</comment>
<feature type="transmembrane region" description="Helical" evidence="6">
    <location>
        <begin position="118"/>
        <end position="136"/>
    </location>
</feature>
<keyword evidence="3 6" id="KW-0812">Transmembrane</keyword>
<keyword evidence="2" id="KW-1003">Cell membrane</keyword>
<sequence>MFDYFSRATGSAKEWLVLLRPLDWSKNLVVIAPVFMTPISNWAAASASIFAAFLAFCLVSSAGYIVNDLVDAEADRFHPVKRYRPLASRAIPATNASIVAVVLIVLGVGVSSLTTDRAVIFFVLAYTATSLSYSLLLKTVPVLELAAVSAGFPLRLGAGAVALTVLPSAWALACVSSAALLVVVTKRRMERLRLGEESHATRAVMSFYSSALLRWFQLFFLMCTVAVFLIFLSSDTAGHRYRTEILAFAVIPIFLAMVRFITLADRAQTDVSTTKLLTGDWFVVASSIITAGIFYKALTA</sequence>
<dbReference type="PANTHER" id="PTHR42723">
    <property type="entry name" value="CHLOROPHYLL SYNTHASE"/>
    <property type="match status" value="1"/>
</dbReference>
<keyword evidence="5 6" id="KW-0472">Membrane</keyword>
<dbReference type="InterPro" id="IPR000537">
    <property type="entry name" value="UbiA_prenyltransferase"/>
</dbReference>
<evidence type="ECO:0008006" key="9">
    <source>
        <dbReference type="Google" id="ProtNLM"/>
    </source>
</evidence>
<organism evidence="7 8">
    <name type="scientific">Hwanghaeella grinnelliae</name>
    <dbReference type="NCBI Taxonomy" id="2500179"/>
    <lineage>
        <taxon>Bacteria</taxon>
        <taxon>Pseudomonadati</taxon>
        <taxon>Pseudomonadota</taxon>
        <taxon>Alphaproteobacteria</taxon>
        <taxon>Rhodospirillales</taxon>
        <taxon>Rhodospirillaceae</taxon>
        <taxon>Hwanghaeella</taxon>
    </lineage>
</organism>
<feature type="transmembrane region" description="Helical" evidence="6">
    <location>
        <begin position="86"/>
        <end position="106"/>
    </location>
</feature>
<dbReference type="Pfam" id="PF01040">
    <property type="entry name" value="UbiA"/>
    <property type="match status" value="1"/>
</dbReference>
<dbReference type="RefSeq" id="WP_127764351.1">
    <property type="nucleotide sequence ID" value="NZ_SADE01000001.1"/>
</dbReference>
<dbReference type="OrthoDB" id="9803632at2"/>
<accession>A0A437QWY8</accession>
<dbReference type="EMBL" id="SADE01000001">
    <property type="protein sequence ID" value="RVU38979.1"/>
    <property type="molecule type" value="Genomic_DNA"/>
</dbReference>
<feature type="transmembrane region" description="Helical" evidence="6">
    <location>
        <begin position="245"/>
        <end position="264"/>
    </location>
</feature>
<evidence type="ECO:0000313" key="7">
    <source>
        <dbReference type="EMBL" id="RVU38979.1"/>
    </source>
</evidence>
<keyword evidence="8" id="KW-1185">Reference proteome</keyword>
<dbReference type="InterPro" id="IPR050475">
    <property type="entry name" value="Prenyltransferase_related"/>
</dbReference>
<dbReference type="InterPro" id="IPR044878">
    <property type="entry name" value="UbiA_sf"/>
</dbReference>
<evidence type="ECO:0000256" key="3">
    <source>
        <dbReference type="ARBA" id="ARBA00022692"/>
    </source>
</evidence>
<reference evidence="8" key="1">
    <citation type="submission" date="2019-01" db="EMBL/GenBank/DDBJ databases">
        <title>Gri0909 isolated from a small marine red alga.</title>
        <authorList>
            <person name="Kim J."/>
            <person name="Jeong S.E."/>
            <person name="Jeon C.O."/>
        </authorList>
    </citation>
    <scope>NUCLEOTIDE SEQUENCE [LARGE SCALE GENOMIC DNA]</scope>
    <source>
        <strain evidence="8">Gri0909</strain>
    </source>
</reference>
<evidence type="ECO:0000256" key="6">
    <source>
        <dbReference type="SAM" id="Phobius"/>
    </source>
</evidence>
<feature type="transmembrane region" description="Helical" evidence="6">
    <location>
        <begin position="212"/>
        <end position="233"/>
    </location>
</feature>
<comment type="subcellular location">
    <subcellularLocation>
        <location evidence="1">Membrane</location>
        <topology evidence="1">Multi-pass membrane protein</topology>
    </subcellularLocation>
</comment>
<name>A0A437QWY8_9PROT</name>
<proteinExistence type="predicted"/>